<gene>
    <name evidence="2" type="ORF">OLC1_LOCUS6120</name>
</gene>
<evidence type="ECO:0000313" key="2">
    <source>
        <dbReference type="EMBL" id="CAI9095077.1"/>
    </source>
</evidence>
<dbReference type="SMART" id="SM00061">
    <property type="entry name" value="MATH"/>
    <property type="match status" value="1"/>
</dbReference>
<sequence>MLPLTDFNDPTKGTLIHDECLFGVEISVCNYSGKVECVPRPTKLEPSFIYTWKVANYSTLPDLCSSPEFAFGNHQWVIILHPRGFGSEKGKSISFHLQLDDTCVRDQVYTEWKLRIKDQIHACHCEEEGGRLFSSTSMSWGWRNFLSLDDFHDASKGFLVKHTFIVELEITRVSTIRSFS</sequence>
<organism evidence="2 3">
    <name type="scientific">Oldenlandia corymbosa var. corymbosa</name>
    <dbReference type="NCBI Taxonomy" id="529605"/>
    <lineage>
        <taxon>Eukaryota</taxon>
        <taxon>Viridiplantae</taxon>
        <taxon>Streptophyta</taxon>
        <taxon>Embryophyta</taxon>
        <taxon>Tracheophyta</taxon>
        <taxon>Spermatophyta</taxon>
        <taxon>Magnoliopsida</taxon>
        <taxon>eudicotyledons</taxon>
        <taxon>Gunneridae</taxon>
        <taxon>Pentapetalae</taxon>
        <taxon>asterids</taxon>
        <taxon>lamiids</taxon>
        <taxon>Gentianales</taxon>
        <taxon>Rubiaceae</taxon>
        <taxon>Rubioideae</taxon>
        <taxon>Spermacoceae</taxon>
        <taxon>Hedyotis-Oldenlandia complex</taxon>
        <taxon>Oldenlandia</taxon>
    </lineage>
</organism>
<dbReference type="Pfam" id="PF22486">
    <property type="entry name" value="MATH_2"/>
    <property type="match status" value="1"/>
</dbReference>
<dbReference type="InterPro" id="IPR008974">
    <property type="entry name" value="TRAF-like"/>
</dbReference>
<keyword evidence="3" id="KW-1185">Reference proteome</keyword>
<dbReference type="Gene3D" id="2.60.210.10">
    <property type="entry name" value="Apoptosis, Tumor Necrosis Factor Receptor Associated Protein 2, Chain A"/>
    <property type="match status" value="1"/>
</dbReference>
<dbReference type="InterPro" id="IPR002083">
    <property type="entry name" value="MATH/TRAF_dom"/>
</dbReference>
<name>A0AAV1CI09_OLDCO</name>
<dbReference type="AlphaFoldDB" id="A0AAV1CI09"/>
<dbReference type="PANTHER" id="PTHR46162:SF2">
    <property type="entry name" value="ANKYRIN REPEAT-CONTAINING PROTEIN-RELATED"/>
    <property type="match status" value="1"/>
</dbReference>
<dbReference type="PANTHER" id="PTHR46162">
    <property type="entry name" value="TRAF-LIKE FAMILY PROTEIN"/>
    <property type="match status" value="1"/>
</dbReference>
<accession>A0AAV1CI09</accession>
<dbReference type="Proteomes" id="UP001161247">
    <property type="component" value="Chromosome 2"/>
</dbReference>
<evidence type="ECO:0000313" key="3">
    <source>
        <dbReference type="Proteomes" id="UP001161247"/>
    </source>
</evidence>
<dbReference type="PROSITE" id="PS50144">
    <property type="entry name" value="MATH"/>
    <property type="match status" value="1"/>
</dbReference>
<reference evidence="2" key="1">
    <citation type="submission" date="2023-03" db="EMBL/GenBank/DDBJ databases">
        <authorList>
            <person name="Julca I."/>
        </authorList>
    </citation>
    <scope>NUCLEOTIDE SEQUENCE</scope>
</reference>
<dbReference type="CDD" id="cd00121">
    <property type="entry name" value="MATH"/>
    <property type="match status" value="1"/>
</dbReference>
<dbReference type="EMBL" id="OX459119">
    <property type="protein sequence ID" value="CAI9095077.1"/>
    <property type="molecule type" value="Genomic_DNA"/>
</dbReference>
<protein>
    <submittedName>
        <fullName evidence="2">OLC1v1030936C1</fullName>
    </submittedName>
</protein>
<proteinExistence type="predicted"/>
<evidence type="ECO:0000259" key="1">
    <source>
        <dbReference type="PROSITE" id="PS50144"/>
    </source>
</evidence>
<dbReference type="SUPFAM" id="SSF49599">
    <property type="entry name" value="TRAF domain-like"/>
    <property type="match status" value="1"/>
</dbReference>
<feature type="domain" description="MATH" evidence="1">
    <location>
        <begin position="47"/>
        <end position="170"/>
    </location>
</feature>